<dbReference type="EMBL" id="CP017174">
    <property type="protein sequence ID" value="QDE72252.1"/>
    <property type="molecule type" value="Genomic_DNA"/>
</dbReference>
<feature type="region of interest" description="Disordered" evidence="1">
    <location>
        <begin position="1"/>
        <end position="30"/>
    </location>
</feature>
<dbReference type="Proteomes" id="UP000320179">
    <property type="component" value="Chromosome"/>
</dbReference>
<name>A0AAE6G7L0_MYXXA</name>
<organism evidence="2 3">
    <name type="scientific">Myxococcus xanthus</name>
    <dbReference type="NCBI Taxonomy" id="34"/>
    <lineage>
        <taxon>Bacteria</taxon>
        <taxon>Pseudomonadati</taxon>
        <taxon>Myxococcota</taxon>
        <taxon>Myxococcia</taxon>
        <taxon>Myxococcales</taxon>
        <taxon>Cystobacterineae</taxon>
        <taxon>Myxococcaceae</taxon>
        <taxon>Myxococcus</taxon>
    </lineage>
</organism>
<evidence type="ECO:0000313" key="2">
    <source>
        <dbReference type="EMBL" id="QDE72252.1"/>
    </source>
</evidence>
<proteinExistence type="predicted"/>
<feature type="compositionally biased region" description="Polar residues" evidence="1">
    <location>
        <begin position="1"/>
        <end position="25"/>
    </location>
</feature>
<protein>
    <submittedName>
        <fullName evidence="2">Uncharacterized protein</fullName>
    </submittedName>
</protein>
<accession>A0AAE6G7L0</accession>
<evidence type="ECO:0000256" key="1">
    <source>
        <dbReference type="SAM" id="MobiDB-lite"/>
    </source>
</evidence>
<dbReference type="AlphaFoldDB" id="A0AAE6G7L0"/>
<evidence type="ECO:0000313" key="3">
    <source>
        <dbReference type="Proteomes" id="UP000320179"/>
    </source>
</evidence>
<reference evidence="2 3" key="1">
    <citation type="journal article" date="2019" name="Science">
        <title>Social genes are selection hotspots in kin groups of a soil microbe.</title>
        <authorList>
            <person name="Wielgoss S."/>
            <person name="Wolfensberger R."/>
            <person name="Sun L."/>
            <person name="Fiegna F."/>
            <person name="Velicer G.J."/>
        </authorList>
    </citation>
    <scope>NUCLEOTIDE SEQUENCE [LARGE SCALE GENOMIC DNA]</scope>
    <source>
        <strain evidence="2 3">MC3.5.9c15</strain>
    </source>
</reference>
<sequence>MLVSNVDSSTLPPGHVSSSQKQWTGNGDAGLKVRLRRRGDMLRVIAQLEDDRMVPSKDATPKAVLAADHLELWWAEREPTAPSDAQVQLAVARTEAGTPVAMWLRPPARKDTSLPSVRWTSPAQVEVDLPLSWLPRKPAAAGNIYTHLSSRRPYLSVAFSDGDGEGQETLIRTFARFFVVKPGRRYPALEQSLQYWQRVSKQATLRSLATVP</sequence>
<gene>
    <name evidence="2" type="ORF">BHS09_02570</name>
</gene>